<accession>A0A8X7BG02</accession>
<proteinExistence type="predicted"/>
<evidence type="ECO:0000313" key="2">
    <source>
        <dbReference type="Proteomes" id="UP000887159"/>
    </source>
</evidence>
<reference evidence="1" key="1">
    <citation type="submission" date="2020-08" db="EMBL/GenBank/DDBJ databases">
        <title>Multicomponent nature underlies the extraordinary mechanical properties of spider dragline silk.</title>
        <authorList>
            <person name="Kono N."/>
            <person name="Nakamura H."/>
            <person name="Mori M."/>
            <person name="Yoshida Y."/>
            <person name="Ohtoshi R."/>
            <person name="Malay A.D."/>
            <person name="Moran D.A.P."/>
            <person name="Tomita M."/>
            <person name="Numata K."/>
            <person name="Arakawa K."/>
        </authorList>
    </citation>
    <scope>NUCLEOTIDE SEQUENCE</scope>
</reference>
<comment type="caution">
    <text evidence="1">The sequence shown here is derived from an EMBL/GenBank/DDBJ whole genome shotgun (WGS) entry which is preliminary data.</text>
</comment>
<protein>
    <submittedName>
        <fullName evidence="1">Uncharacterized protein</fullName>
    </submittedName>
</protein>
<dbReference type="Proteomes" id="UP000887159">
    <property type="component" value="Unassembled WGS sequence"/>
</dbReference>
<organism evidence="1 2">
    <name type="scientific">Trichonephila clavipes</name>
    <name type="common">Golden silk orbweaver</name>
    <name type="synonym">Nephila clavipes</name>
    <dbReference type="NCBI Taxonomy" id="2585209"/>
    <lineage>
        <taxon>Eukaryota</taxon>
        <taxon>Metazoa</taxon>
        <taxon>Ecdysozoa</taxon>
        <taxon>Arthropoda</taxon>
        <taxon>Chelicerata</taxon>
        <taxon>Arachnida</taxon>
        <taxon>Araneae</taxon>
        <taxon>Araneomorphae</taxon>
        <taxon>Entelegynae</taxon>
        <taxon>Araneoidea</taxon>
        <taxon>Nephilidae</taxon>
        <taxon>Trichonephila</taxon>
    </lineage>
</organism>
<name>A0A8X7BG02_TRICX</name>
<evidence type="ECO:0000313" key="1">
    <source>
        <dbReference type="EMBL" id="GFY29012.1"/>
    </source>
</evidence>
<dbReference type="AlphaFoldDB" id="A0A8X7BG02"/>
<dbReference type="EMBL" id="BMAU01021387">
    <property type="protein sequence ID" value="GFY29012.1"/>
    <property type="molecule type" value="Genomic_DNA"/>
</dbReference>
<sequence>MIDTAIQKAPGVSCLLFADDVEIWATGISIHFLEDALNSSLLILATPNNVEVTVCQLSTKQHLFNLEYKGLPL</sequence>
<keyword evidence="2" id="KW-1185">Reference proteome</keyword>
<gene>
    <name evidence="1" type="ORF">TNCV_4721401</name>
</gene>